<protein>
    <submittedName>
        <fullName evidence="1">Uncharacterized protein</fullName>
    </submittedName>
</protein>
<dbReference type="InterPro" id="IPR007040">
    <property type="entry name" value="Ribosome_modulation_factor"/>
</dbReference>
<organism evidence="1 2">
    <name type="scientific">Gordonia liuliyuniae</name>
    <dbReference type="NCBI Taxonomy" id="2911517"/>
    <lineage>
        <taxon>Bacteria</taxon>
        <taxon>Bacillati</taxon>
        <taxon>Actinomycetota</taxon>
        <taxon>Actinomycetes</taxon>
        <taxon>Mycobacteriales</taxon>
        <taxon>Gordoniaceae</taxon>
        <taxon>Gordonia</taxon>
    </lineage>
</organism>
<dbReference type="Pfam" id="PF04957">
    <property type="entry name" value="RMF"/>
    <property type="match status" value="1"/>
</dbReference>
<gene>
    <name evidence="1" type="ORF">L5G33_09735</name>
</gene>
<evidence type="ECO:0000313" key="1">
    <source>
        <dbReference type="EMBL" id="MCF8588743.1"/>
    </source>
</evidence>
<dbReference type="Proteomes" id="UP001200110">
    <property type="component" value="Unassembled WGS sequence"/>
</dbReference>
<keyword evidence="2" id="KW-1185">Reference proteome</keyword>
<sequence>MDGDRRRTSTRGELREAYESGLAGGLRATNPYPSGVLAAAWRSGYGEWLAERHAGLNARMQAAARKEVTDDARRVAAAALPGDDVPDYGWVSDDWRVVIFPLRFSLRAVVRDGVVTTTNVVTLFAELDLMTMFGDWPPESDEPQPLM</sequence>
<comment type="caution">
    <text evidence="1">The sequence shown here is derived from an EMBL/GenBank/DDBJ whole genome shotgun (WGS) entry which is preliminary data.</text>
</comment>
<proteinExistence type="predicted"/>
<evidence type="ECO:0000313" key="2">
    <source>
        <dbReference type="Proteomes" id="UP001200110"/>
    </source>
</evidence>
<accession>A0ABS9IT55</accession>
<dbReference type="RefSeq" id="WP_236997975.1">
    <property type="nucleotide sequence ID" value="NZ_JAKKOR010000007.1"/>
</dbReference>
<reference evidence="1 2" key="1">
    <citation type="submission" date="2022-01" db="EMBL/GenBank/DDBJ databases">
        <authorList>
            <person name="Huang Y."/>
        </authorList>
    </citation>
    <scope>NUCLEOTIDE SEQUENCE [LARGE SCALE GENOMIC DNA]</scope>
    <source>
        <strain evidence="1 2">HY366</strain>
    </source>
</reference>
<dbReference type="EMBL" id="JAKKOR010000007">
    <property type="protein sequence ID" value="MCF8588743.1"/>
    <property type="molecule type" value="Genomic_DNA"/>
</dbReference>
<name>A0ABS9IT55_9ACTN</name>